<keyword evidence="1 4" id="KW-0808">Transferase</keyword>
<dbReference type="PANTHER" id="PTHR43800:SF1">
    <property type="entry name" value="PEPTIDYL-LYSINE N-ACETYLTRANSFERASE YJAB"/>
    <property type="match status" value="1"/>
</dbReference>
<dbReference type="EC" id="2.3.1.-" evidence="4"/>
<feature type="domain" description="N-acetyltransferase" evidence="3">
    <location>
        <begin position="12"/>
        <end position="146"/>
    </location>
</feature>
<dbReference type="Proteomes" id="UP001142592">
    <property type="component" value="Unassembled WGS sequence"/>
</dbReference>
<dbReference type="PANTHER" id="PTHR43800">
    <property type="entry name" value="PEPTIDYL-LYSINE N-ACETYLTRANSFERASE YJAB"/>
    <property type="match status" value="1"/>
</dbReference>
<evidence type="ECO:0000256" key="1">
    <source>
        <dbReference type="ARBA" id="ARBA00022679"/>
    </source>
</evidence>
<dbReference type="InterPro" id="IPR000182">
    <property type="entry name" value="GNAT_dom"/>
</dbReference>
<keyword evidence="5" id="KW-1185">Reference proteome</keyword>
<evidence type="ECO:0000313" key="5">
    <source>
        <dbReference type="Proteomes" id="UP001142592"/>
    </source>
</evidence>
<reference evidence="4" key="1">
    <citation type="submission" date="2022-11" db="EMBL/GenBank/DDBJ databases">
        <authorList>
            <person name="Graham C."/>
            <person name="Newman J.D."/>
        </authorList>
    </citation>
    <scope>NUCLEOTIDE SEQUENCE</scope>
    <source>
        <strain evidence="4">DSM 19486</strain>
    </source>
</reference>
<dbReference type="SUPFAM" id="SSF55729">
    <property type="entry name" value="Acyl-CoA N-acyltransferases (Nat)"/>
    <property type="match status" value="1"/>
</dbReference>
<evidence type="ECO:0000313" key="4">
    <source>
        <dbReference type="EMBL" id="MCX3265732.1"/>
    </source>
</evidence>
<dbReference type="AlphaFoldDB" id="A0A9X3DEB6"/>
<proteinExistence type="predicted"/>
<comment type="caution">
    <text evidence="4">The sequence shown here is derived from an EMBL/GenBank/DDBJ whole genome shotgun (WGS) entry which is preliminary data.</text>
</comment>
<organism evidence="4 5">
    <name type="scientific">Pedobacter agri</name>
    <dbReference type="NCBI Taxonomy" id="454586"/>
    <lineage>
        <taxon>Bacteria</taxon>
        <taxon>Pseudomonadati</taxon>
        <taxon>Bacteroidota</taxon>
        <taxon>Sphingobacteriia</taxon>
        <taxon>Sphingobacteriales</taxon>
        <taxon>Sphingobacteriaceae</taxon>
        <taxon>Pedobacter</taxon>
    </lineage>
</organism>
<gene>
    <name evidence="4" type="ORF">OQZ29_13305</name>
</gene>
<keyword evidence="2 4" id="KW-0012">Acyltransferase</keyword>
<dbReference type="Gene3D" id="3.40.630.30">
    <property type="match status" value="1"/>
</dbReference>
<dbReference type="CDD" id="cd04301">
    <property type="entry name" value="NAT_SF"/>
    <property type="match status" value="1"/>
</dbReference>
<dbReference type="Pfam" id="PF13673">
    <property type="entry name" value="Acetyltransf_10"/>
    <property type="match status" value="1"/>
</dbReference>
<accession>A0A9X3DEB6</accession>
<sequence>MKEFAIIKITSETYPELIQVWEASVRATHDFLNEDDILSYRELILNEYFDQVDLYSIKENNIIAGFLGLAGDTIQMLFIHPGQRGKGIGKKFIEFAITEKQAKKVDVNEQNEQAVGFYKHLGFAISERFAEDAAGKPYPILAMALQ</sequence>
<name>A0A9X3DEB6_9SPHI</name>
<dbReference type="InterPro" id="IPR016181">
    <property type="entry name" value="Acyl_CoA_acyltransferase"/>
</dbReference>
<dbReference type="RefSeq" id="WP_010601586.1">
    <property type="nucleotide sequence ID" value="NZ_JAPJUH010000004.1"/>
</dbReference>
<dbReference type="PROSITE" id="PS51186">
    <property type="entry name" value="GNAT"/>
    <property type="match status" value="1"/>
</dbReference>
<dbReference type="EMBL" id="JAPJUH010000004">
    <property type="protein sequence ID" value="MCX3265732.1"/>
    <property type="molecule type" value="Genomic_DNA"/>
</dbReference>
<protein>
    <submittedName>
        <fullName evidence="4">GNAT family N-acetyltransferase</fullName>
        <ecNumber evidence="4">2.3.1.-</ecNumber>
    </submittedName>
</protein>
<dbReference type="GO" id="GO:0016747">
    <property type="term" value="F:acyltransferase activity, transferring groups other than amino-acyl groups"/>
    <property type="evidence" value="ECO:0007669"/>
    <property type="project" value="InterPro"/>
</dbReference>
<evidence type="ECO:0000256" key="2">
    <source>
        <dbReference type="ARBA" id="ARBA00023315"/>
    </source>
</evidence>
<evidence type="ECO:0000259" key="3">
    <source>
        <dbReference type="PROSITE" id="PS51186"/>
    </source>
</evidence>